<feature type="domain" description="H-type lectin" evidence="2">
    <location>
        <begin position="42"/>
        <end position="106"/>
    </location>
</feature>
<dbReference type="AlphaFoldDB" id="A0A8S1VGP4"/>
<protein>
    <recommendedName>
        <fullName evidence="2">H-type lectin domain-containing protein</fullName>
    </recommendedName>
</protein>
<dbReference type="Pfam" id="PF09458">
    <property type="entry name" value="H_lectin"/>
    <property type="match status" value="1"/>
</dbReference>
<reference evidence="3" key="1">
    <citation type="submission" date="2021-01" db="EMBL/GenBank/DDBJ databases">
        <authorList>
            <consortium name="Genoscope - CEA"/>
            <person name="William W."/>
        </authorList>
    </citation>
    <scope>NUCLEOTIDE SEQUENCE</scope>
</reference>
<comment type="caution">
    <text evidence="3">The sequence shown here is derived from an EMBL/GenBank/DDBJ whole genome shotgun (WGS) entry which is preliminary data.</text>
</comment>
<feature type="signal peptide" evidence="1">
    <location>
        <begin position="1"/>
        <end position="16"/>
    </location>
</feature>
<keyword evidence="1" id="KW-0732">Signal</keyword>
<keyword evidence="4" id="KW-1185">Reference proteome</keyword>
<evidence type="ECO:0000313" key="3">
    <source>
        <dbReference type="EMBL" id="CAD8173896.1"/>
    </source>
</evidence>
<dbReference type="InterPro" id="IPR019019">
    <property type="entry name" value="H-type_lectin_domain"/>
</dbReference>
<gene>
    <name evidence="3" type="ORF">POCTA_138.1.T0630001</name>
</gene>
<proteinExistence type="predicted"/>
<evidence type="ECO:0000259" key="2">
    <source>
        <dbReference type="Pfam" id="PF09458"/>
    </source>
</evidence>
<sequence>MAKICLFSLFIAVSSYITIDSGSYLELNRTLNFDCKNNYQTTRTIAFSDTFQNIPQVFVYQYQFDITKSSTEYQFSITSITNINFSFLVKCISTLVYSMRYEWIAIDDQRVQVINQFNMNPPQDKVFTHQLLNADLAIIGITSLGYVGSIDFQLSITELTGNSVSVGITKVTDKFQNLVQIGYQILLVSSRDAINNGLITFQPNYTSPIMNLEQNKLLILPIQGINYGYTTSLTVRMSKIIDGSTIKFSFDRWTIDTCKYVAQSIWLSQLIAANQALQCKTLRISQKLDYSQCSRPLFEIQILQSNQIFNTIGQFTTKVFKPIINIDFILLVNCITRKHVVSQFNKCNACPTQKYYQFNHYCHSQINLISYFPKFTQPDSVNQEFIITITSSSCTIKQILYNYVTTEQTIINIQIQ</sequence>
<feature type="chain" id="PRO_5035864638" description="H-type lectin domain-containing protein" evidence="1">
    <location>
        <begin position="17"/>
        <end position="416"/>
    </location>
</feature>
<accession>A0A8S1VGP4</accession>
<dbReference type="EMBL" id="CAJJDP010000062">
    <property type="protein sequence ID" value="CAD8173896.1"/>
    <property type="molecule type" value="Genomic_DNA"/>
</dbReference>
<evidence type="ECO:0000256" key="1">
    <source>
        <dbReference type="SAM" id="SignalP"/>
    </source>
</evidence>
<name>A0A8S1VGP4_PAROT</name>
<dbReference type="OrthoDB" id="309745at2759"/>
<dbReference type="Proteomes" id="UP000683925">
    <property type="component" value="Unassembled WGS sequence"/>
</dbReference>
<dbReference type="GO" id="GO:0007155">
    <property type="term" value="P:cell adhesion"/>
    <property type="evidence" value="ECO:0007669"/>
    <property type="project" value="InterPro"/>
</dbReference>
<organism evidence="3 4">
    <name type="scientific">Paramecium octaurelia</name>
    <dbReference type="NCBI Taxonomy" id="43137"/>
    <lineage>
        <taxon>Eukaryota</taxon>
        <taxon>Sar</taxon>
        <taxon>Alveolata</taxon>
        <taxon>Ciliophora</taxon>
        <taxon>Intramacronucleata</taxon>
        <taxon>Oligohymenophorea</taxon>
        <taxon>Peniculida</taxon>
        <taxon>Parameciidae</taxon>
        <taxon>Paramecium</taxon>
    </lineage>
</organism>
<dbReference type="GO" id="GO:0030246">
    <property type="term" value="F:carbohydrate binding"/>
    <property type="evidence" value="ECO:0007669"/>
    <property type="project" value="InterPro"/>
</dbReference>
<evidence type="ECO:0000313" key="4">
    <source>
        <dbReference type="Proteomes" id="UP000683925"/>
    </source>
</evidence>